<organism evidence="2 3">
    <name type="scientific">Paradesertivirga mongoliensis</name>
    <dbReference type="NCBI Taxonomy" id="2100740"/>
    <lineage>
        <taxon>Bacteria</taxon>
        <taxon>Pseudomonadati</taxon>
        <taxon>Bacteroidota</taxon>
        <taxon>Sphingobacteriia</taxon>
        <taxon>Sphingobacteriales</taxon>
        <taxon>Sphingobacteriaceae</taxon>
        <taxon>Paradesertivirga</taxon>
    </lineage>
</organism>
<dbReference type="EMBL" id="JBHUHZ010000005">
    <property type="protein sequence ID" value="MFD2164521.1"/>
    <property type="molecule type" value="Genomic_DNA"/>
</dbReference>
<keyword evidence="1" id="KW-0732">Signal</keyword>
<dbReference type="Proteomes" id="UP001597387">
    <property type="component" value="Unassembled WGS sequence"/>
</dbReference>
<dbReference type="InterPro" id="IPR022298">
    <property type="entry name" value="Conjug_transposon_TraN"/>
</dbReference>
<sequence>MKALILIAVIIAAFIQQTAFGQDTIYVSHNKITAVQFPAAINGPVTSNGNLIAITKQDNILALKAAGVGFQETNFSIKTSDGQSYKFPVAFSYGRAGRFKTISLNTIAAPSRRKPSAYDLAESLVGTNKISSVASDKHHSVKSQIGDITISGDNLFYKLKIRNRSNINFDVDFIRFYVRDLKTAKRTVTQEQEIYPLYTHGTDNHTIEGKSSALYVFALSKFPLAKDKALFVEVYERDGARHQYLKITQRDIERAKASK</sequence>
<name>A0ABW4ZS57_9SPHI</name>
<comment type="caution">
    <text evidence="2">The sequence shown here is derived from an EMBL/GenBank/DDBJ whole genome shotgun (WGS) entry which is preliminary data.</text>
</comment>
<dbReference type="Pfam" id="PF13595">
    <property type="entry name" value="DUF4138"/>
    <property type="match status" value="1"/>
</dbReference>
<reference evidence="3" key="1">
    <citation type="journal article" date="2019" name="Int. J. Syst. Evol. Microbiol.">
        <title>The Global Catalogue of Microorganisms (GCM) 10K type strain sequencing project: providing services to taxonomists for standard genome sequencing and annotation.</title>
        <authorList>
            <consortium name="The Broad Institute Genomics Platform"/>
            <consortium name="The Broad Institute Genome Sequencing Center for Infectious Disease"/>
            <person name="Wu L."/>
            <person name="Ma J."/>
        </authorList>
    </citation>
    <scope>NUCLEOTIDE SEQUENCE [LARGE SCALE GENOMIC DNA]</scope>
    <source>
        <strain evidence="3">KCTC 42217</strain>
    </source>
</reference>
<feature type="chain" id="PRO_5045104414" evidence="1">
    <location>
        <begin position="22"/>
        <end position="259"/>
    </location>
</feature>
<gene>
    <name evidence="2" type="ORF">ACFSJU_19100</name>
</gene>
<evidence type="ECO:0000256" key="1">
    <source>
        <dbReference type="SAM" id="SignalP"/>
    </source>
</evidence>
<evidence type="ECO:0000313" key="3">
    <source>
        <dbReference type="Proteomes" id="UP001597387"/>
    </source>
</evidence>
<protein>
    <submittedName>
        <fullName evidence="2">DUF4138 domain-containing protein</fullName>
    </submittedName>
</protein>
<feature type="signal peptide" evidence="1">
    <location>
        <begin position="1"/>
        <end position="21"/>
    </location>
</feature>
<accession>A0ABW4ZS57</accession>
<evidence type="ECO:0000313" key="2">
    <source>
        <dbReference type="EMBL" id="MFD2164521.1"/>
    </source>
</evidence>
<proteinExistence type="predicted"/>
<dbReference type="RefSeq" id="WP_255905589.1">
    <property type="nucleotide sequence ID" value="NZ_JAFMZO010000006.1"/>
</dbReference>
<keyword evidence="3" id="KW-1185">Reference proteome</keyword>